<dbReference type="AlphaFoldDB" id="A0A1E3QGC1"/>
<organism evidence="1 2">
    <name type="scientific">Lipomyces starkeyi NRRL Y-11557</name>
    <dbReference type="NCBI Taxonomy" id="675824"/>
    <lineage>
        <taxon>Eukaryota</taxon>
        <taxon>Fungi</taxon>
        <taxon>Dikarya</taxon>
        <taxon>Ascomycota</taxon>
        <taxon>Saccharomycotina</taxon>
        <taxon>Lipomycetes</taxon>
        <taxon>Lipomycetales</taxon>
        <taxon>Lipomycetaceae</taxon>
        <taxon>Lipomyces</taxon>
    </lineage>
</organism>
<dbReference type="SUPFAM" id="SSF53335">
    <property type="entry name" value="S-adenosyl-L-methionine-dependent methyltransferases"/>
    <property type="match status" value="1"/>
</dbReference>
<dbReference type="GO" id="GO:0005737">
    <property type="term" value="C:cytoplasm"/>
    <property type="evidence" value="ECO:0007669"/>
    <property type="project" value="TreeGrafter"/>
</dbReference>
<dbReference type="STRING" id="675824.A0A1E3QGC1"/>
<sequence>MRSLKEETISFIRRQFLQQVPAKSFQFVLPSVASIANTEREKYEIVSDLEVQHELYIELCESDNRFKRPPIDYIGGVVKKLVLLLEHLQVDIDDDIISYMLFAMANTKSQVYIKAPTTPQFGAVTYLLGEEVNCDDEYITIEENRYVISGFGTTGYRTWEAALALGEYILSQRHSEHSDVDVVGKRILEVGAGTGFVSLLCGKLGAAKVFGTDGSEDIVLRLRRNIEDNKLGNVVETRVYKWGNSSGDDTGHVLERESREADYKYTDPVDLILGADITFDAEICELLVKSLDIL</sequence>
<dbReference type="CDD" id="cd02440">
    <property type="entry name" value="AdoMet_MTases"/>
    <property type="match status" value="1"/>
</dbReference>
<dbReference type="PANTHER" id="PTHR14614">
    <property type="entry name" value="HEPATOCELLULAR CARCINOMA-ASSOCIATED ANTIGEN"/>
    <property type="match status" value="1"/>
</dbReference>
<gene>
    <name evidence="1" type="ORF">LIPSTDRAFT_25112</name>
</gene>
<accession>A0A1E3QGC1</accession>
<name>A0A1E3QGC1_LIPST</name>
<feature type="non-terminal residue" evidence="1">
    <location>
        <position position="294"/>
    </location>
</feature>
<dbReference type="PANTHER" id="PTHR14614:SF130">
    <property type="entry name" value="PROTEIN-LYSINE N-METHYLTRANSFERASE EEF2KMT"/>
    <property type="match status" value="1"/>
</dbReference>
<evidence type="ECO:0000313" key="2">
    <source>
        <dbReference type="Proteomes" id="UP000094385"/>
    </source>
</evidence>
<protein>
    <recommendedName>
        <fullName evidence="3">FAM86 N-terminal domain-containing protein</fullName>
    </recommendedName>
</protein>
<keyword evidence="2" id="KW-1185">Reference proteome</keyword>
<dbReference type="Pfam" id="PF10294">
    <property type="entry name" value="Methyltransf_16"/>
    <property type="match status" value="1"/>
</dbReference>
<dbReference type="EMBL" id="KV454289">
    <property type="protein sequence ID" value="ODQ76759.1"/>
    <property type="molecule type" value="Genomic_DNA"/>
</dbReference>
<proteinExistence type="predicted"/>
<reference evidence="1 2" key="1">
    <citation type="journal article" date="2016" name="Proc. Natl. Acad. Sci. U.S.A.">
        <title>Comparative genomics of biotechnologically important yeasts.</title>
        <authorList>
            <person name="Riley R."/>
            <person name="Haridas S."/>
            <person name="Wolfe K.H."/>
            <person name="Lopes M.R."/>
            <person name="Hittinger C.T."/>
            <person name="Goeker M."/>
            <person name="Salamov A.A."/>
            <person name="Wisecaver J.H."/>
            <person name="Long T.M."/>
            <person name="Calvey C.H."/>
            <person name="Aerts A.L."/>
            <person name="Barry K.W."/>
            <person name="Choi C."/>
            <person name="Clum A."/>
            <person name="Coughlan A.Y."/>
            <person name="Deshpande S."/>
            <person name="Douglass A.P."/>
            <person name="Hanson S.J."/>
            <person name="Klenk H.-P."/>
            <person name="LaButti K.M."/>
            <person name="Lapidus A."/>
            <person name="Lindquist E.A."/>
            <person name="Lipzen A.M."/>
            <person name="Meier-Kolthoff J.P."/>
            <person name="Ohm R.A."/>
            <person name="Otillar R.P."/>
            <person name="Pangilinan J.L."/>
            <person name="Peng Y."/>
            <person name="Rokas A."/>
            <person name="Rosa C.A."/>
            <person name="Scheuner C."/>
            <person name="Sibirny A.A."/>
            <person name="Slot J.C."/>
            <person name="Stielow J.B."/>
            <person name="Sun H."/>
            <person name="Kurtzman C.P."/>
            <person name="Blackwell M."/>
            <person name="Grigoriev I.V."/>
            <person name="Jeffries T.W."/>
        </authorList>
    </citation>
    <scope>NUCLEOTIDE SEQUENCE [LARGE SCALE GENOMIC DNA]</scope>
    <source>
        <strain evidence="1 2">NRRL Y-11557</strain>
    </source>
</reference>
<evidence type="ECO:0008006" key="3">
    <source>
        <dbReference type="Google" id="ProtNLM"/>
    </source>
</evidence>
<dbReference type="InterPro" id="IPR029063">
    <property type="entry name" value="SAM-dependent_MTases_sf"/>
</dbReference>
<evidence type="ECO:0000313" key="1">
    <source>
        <dbReference type="EMBL" id="ODQ76759.1"/>
    </source>
</evidence>
<dbReference type="Gene3D" id="3.40.50.150">
    <property type="entry name" value="Vaccinia Virus protein VP39"/>
    <property type="match status" value="1"/>
</dbReference>
<dbReference type="GO" id="GO:0008757">
    <property type="term" value="F:S-adenosylmethionine-dependent methyltransferase activity"/>
    <property type="evidence" value="ECO:0007669"/>
    <property type="project" value="UniProtKB-ARBA"/>
</dbReference>
<dbReference type="OrthoDB" id="194386at2759"/>
<dbReference type="InterPro" id="IPR019410">
    <property type="entry name" value="Methyltransf_16"/>
</dbReference>
<dbReference type="Proteomes" id="UP000094385">
    <property type="component" value="Unassembled WGS sequence"/>
</dbReference>